<dbReference type="Gene3D" id="1.10.8.730">
    <property type="match status" value="1"/>
</dbReference>
<gene>
    <name evidence="3" type="ORF">Prum_069930</name>
</gene>
<evidence type="ECO:0000259" key="2">
    <source>
        <dbReference type="Pfam" id="PF19044"/>
    </source>
</evidence>
<feature type="domain" description="TraG P-loop" evidence="2">
    <location>
        <begin position="467"/>
        <end position="562"/>
    </location>
</feature>
<evidence type="ECO:0000313" key="3">
    <source>
        <dbReference type="EMBL" id="GFJ93351.1"/>
    </source>
</evidence>
<protein>
    <submittedName>
        <fullName evidence="3">Uncharacterized protein</fullName>
    </submittedName>
</protein>
<comment type="caution">
    <text evidence="3">The sequence shown here is derived from an EMBL/GenBank/DDBJ whole genome shotgun (WGS) entry which is preliminary data.</text>
</comment>
<dbReference type="Proteomes" id="UP000482960">
    <property type="component" value="Unassembled WGS sequence"/>
</dbReference>
<dbReference type="InterPro" id="IPR043964">
    <property type="entry name" value="P-loop_TraG"/>
</dbReference>
<dbReference type="Gene3D" id="3.40.50.300">
    <property type="entry name" value="P-loop containing nucleotide triphosphate hydrolases"/>
    <property type="match status" value="1"/>
</dbReference>
<sequence length="599" mass="63634">MRIPWLARPRPAPPTTQGADTAAATAVLGPAAVQVAARHLRVGDGYAAVLIVTQYPAEVSAAWLEPLLAWPGRLDLTLHIEPLPAAVAAGRLRAQRARLETVRRADADHGRLHDPNTEASADDAADLADRVARGDARLFRVGIYLVVHAPTLDELGESVAEVRAIAASVMLDTVPATWRQLQGWTSGLPLGVDSLGMRRVFDSDSLACAFPLASADLPAPLPGDPPRHGGVLYGLNTSTGGVVWWDRWNADNHNSIVLARSGAGKSYFIKLEILRSLIDEVLIQVIDPEDEYIRLAATVGGTVIQLGAPGVRINPLDIPPGDRHPAAFDRRVQFVVTLVAVMLDGNLPSPDRAALHAAILAAYEQAGIDLDPATWSRPAPLLHDVLAALEAAGTTPALSLAAQLRPWTLGSLKDLFDGPSTTMPDGRLVVWSTRQLSEEQRAPAMLLALDAIWRQIDTPAPQAVADDLRQLVIVDEAWKLLQDDAGAAFLRTLAKSARKRRAGLSVITQDAADVLNSKLGQAVVANSATQILLRQDASAITDIATAFGLTTGEARLLLSARRGEGLLLSGGHRVGFQAVSSPVEHAACTGDRDVDGGQP</sequence>
<organism evidence="3 4">
    <name type="scientific">Phytohabitans rumicis</name>
    <dbReference type="NCBI Taxonomy" id="1076125"/>
    <lineage>
        <taxon>Bacteria</taxon>
        <taxon>Bacillati</taxon>
        <taxon>Actinomycetota</taxon>
        <taxon>Actinomycetes</taxon>
        <taxon>Micromonosporales</taxon>
        <taxon>Micromonosporaceae</taxon>
    </lineage>
</organism>
<dbReference type="SUPFAM" id="SSF52540">
    <property type="entry name" value="P-loop containing nucleoside triphosphate hydrolases"/>
    <property type="match status" value="1"/>
</dbReference>
<reference evidence="3 4" key="1">
    <citation type="submission" date="2020-03" db="EMBL/GenBank/DDBJ databases">
        <title>Whole genome shotgun sequence of Phytohabitans rumicis NBRC 108638.</title>
        <authorList>
            <person name="Komaki H."/>
            <person name="Tamura T."/>
        </authorList>
    </citation>
    <scope>NUCLEOTIDE SEQUENCE [LARGE SCALE GENOMIC DNA]</scope>
    <source>
        <strain evidence="3 4">NBRC 108638</strain>
    </source>
</reference>
<reference evidence="3 4" key="2">
    <citation type="submission" date="2020-03" db="EMBL/GenBank/DDBJ databases">
        <authorList>
            <person name="Ichikawa N."/>
            <person name="Kimura A."/>
            <person name="Kitahashi Y."/>
            <person name="Uohara A."/>
        </authorList>
    </citation>
    <scope>NUCLEOTIDE SEQUENCE [LARGE SCALE GENOMIC DNA]</scope>
    <source>
        <strain evidence="3 4">NBRC 108638</strain>
    </source>
</reference>
<dbReference type="PANTHER" id="PTHR30121">
    <property type="entry name" value="UNCHARACTERIZED PROTEIN YJGR-RELATED"/>
    <property type="match status" value="1"/>
</dbReference>
<dbReference type="Pfam" id="PF01935">
    <property type="entry name" value="DUF87"/>
    <property type="match status" value="1"/>
</dbReference>
<dbReference type="EMBL" id="BLPG01000001">
    <property type="protein sequence ID" value="GFJ93351.1"/>
    <property type="molecule type" value="Genomic_DNA"/>
</dbReference>
<dbReference type="InterPro" id="IPR027417">
    <property type="entry name" value="P-loop_NTPase"/>
</dbReference>
<keyword evidence="4" id="KW-1185">Reference proteome</keyword>
<feature type="domain" description="Helicase HerA central" evidence="1">
    <location>
        <begin position="257"/>
        <end position="320"/>
    </location>
</feature>
<accession>A0A6V8LEU9</accession>
<dbReference type="InterPro" id="IPR002789">
    <property type="entry name" value="HerA_central"/>
</dbReference>
<evidence type="ECO:0000313" key="4">
    <source>
        <dbReference type="Proteomes" id="UP000482960"/>
    </source>
</evidence>
<dbReference type="RefSeq" id="WP_246278244.1">
    <property type="nucleotide sequence ID" value="NZ_BAABJB010000065.1"/>
</dbReference>
<proteinExistence type="predicted"/>
<name>A0A6V8LEU9_9ACTN</name>
<dbReference type="InterPro" id="IPR051162">
    <property type="entry name" value="T4SS_component"/>
</dbReference>
<dbReference type="PANTHER" id="PTHR30121:SF6">
    <property type="entry name" value="SLR6007 PROTEIN"/>
    <property type="match status" value="1"/>
</dbReference>
<dbReference type="Pfam" id="PF19044">
    <property type="entry name" value="P-loop_TraG"/>
    <property type="match status" value="1"/>
</dbReference>
<evidence type="ECO:0000259" key="1">
    <source>
        <dbReference type="Pfam" id="PF01935"/>
    </source>
</evidence>
<dbReference type="AlphaFoldDB" id="A0A6V8LEU9"/>